<dbReference type="Gene3D" id="2.40.10.220">
    <property type="entry name" value="predicted glycosyltransferase like domains"/>
    <property type="match status" value="1"/>
</dbReference>
<feature type="domain" description="PilZ" evidence="2">
    <location>
        <begin position="19"/>
        <end position="113"/>
    </location>
</feature>
<reference evidence="3 4" key="1">
    <citation type="submission" date="2023-08" db="EMBL/GenBank/DDBJ databases">
        <authorList>
            <person name="Joshi A."/>
            <person name="Thite S."/>
        </authorList>
    </citation>
    <scope>NUCLEOTIDE SEQUENCE [LARGE SCALE GENOMIC DNA]</scope>
    <source>
        <strain evidence="3 4">AC40</strain>
    </source>
</reference>
<dbReference type="PIRSF" id="PIRSF028141">
    <property type="entry name" value="C-di-GMP_BP_PA4608"/>
    <property type="match status" value="1"/>
</dbReference>
<keyword evidence="1" id="KW-0973">c-di-GMP</keyword>
<comment type="function">
    <text evidence="1">Binds the second messenger bis-(3'-5') cyclic dimeric guanosine monophosphate (c-di-GMP). Can bind two c-di-GMP molecules per monomer. May play a role in bacterial second-messenger regulated processes. Binding to c-di-GMP induces a conformational change of the C- and N-termini resulting in the exposure of a highly negative surface on one side of the protein to a possible effector protein.</text>
</comment>
<dbReference type="SUPFAM" id="SSF141371">
    <property type="entry name" value="PilZ domain-like"/>
    <property type="match status" value="1"/>
</dbReference>
<keyword evidence="4" id="KW-1185">Reference proteome</keyword>
<dbReference type="RefSeq" id="WP_305894365.1">
    <property type="nucleotide sequence ID" value="NZ_JAUZVZ010000019.1"/>
</dbReference>
<comment type="caution">
    <text evidence="3">The sequence shown here is derived from an EMBL/GenBank/DDBJ whole genome shotgun (WGS) entry which is preliminary data.</text>
</comment>
<organism evidence="3 4">
    <name type="scientific">Alkalimonas collagenimarina</name>
    <dbReference type="NCBI Taxonomy" id="400390"/>
    <lineage>
        <taxon>Bacteria</taxon>
        <taxon>Pseudomonadati</taxon>
        <taxon>Pseudomonadota</taxon>
        <taxon>Gammaproteobacteria</taxon>
        <taxon>Alkalimonas</taxon>
    </lineage>
</organism>
<protein>
    <recommendedName>
        <fullName evidence="1">Cyclic diguanosine monophosphate-binding protein</fullName>
        <shortName evidence="1">c-di-GMP-binding protein</shortName>
    </recommendedName>
    <alternativeName>
        <fullName evidence="1">Pilz domain-containing protein</fullName>
    </alternativeName>
</protein>
<gene>
    <name evidence="3" type="ORF">Q3O60_12955</name>
</gene>
<name>A0ABT9H1B9_9GAMM</name>
<sequence length="134" mass="15045">MKPAILSLYPISQSFCMEHRRFSRISFAGPAQLNAQGQSFDTELLDISLNGALVRRPELWPAHITSLTLRLLLADTETEILMTASVVHQNNQQLGLHCESIDLDSISHLKRLVQLNLGDEHLLERELSELTSAD</sequence>
<dbReference type="Proteomes" id="UP001231616">
    <property type="component" value="Unassembled WGS sequence"/>
</dbReference>
<evidence type="ECO:0000259" key="2">
    <source>
        <dbReference type="Pfam" id="PF07238"/>
    </source>
</evidence>
<evidence type="ECO:0000313" key="3">
    <source>
        <dbReference type="EMBL" id="MDP4537101.1"/>
    </source>
</evidence>
<dbReference type="Pfam" id="PF07238">
    <property type="entry name" value="PilZ"/>
    <property type="match status" value="1"/>
</dbReference>
<dbReference type="InterPro" id="IPR027021">
    <property type="entry name" value="C-di-GMP_BP_PA4608"/>
</dbReference>
<proteinExistence type="predicted"/>
<comment type="subunit">
    <text evidence="1">Monomer in both c-di-GMP-bound and free forms.</text>
</comment>
<evidence type="ECO:0000313" key="4">
    <source>
        <dbReference type="Proteomes" id="UP001231616"/>
    </source>
</evidence>
<dbReference type="InterPro" id="IPR009875">
    <property type="entry name" value="PilZ_domain"/>
</dbReference>
<evidence type="ECO:0000256" key="1">
    <source>
        <dbReference type="PIRNR" id="PIRNR028141"/>
    </source>
</evidence>
<accession>A0ABT9H1B9</accession>
<dbReference type="EMBL" id="JAUZVZ010000019">
    <property type="protein sequence ID" value="MDP4537101.1"/>
    <property type="molecule type" value="Genomic_DNA"/>
</dbReference>
<keyword evidence="1" id="KW-0547">Nucleotide-binding</keyword>